<dbReference type="InterPro" id="IPR055454">
    <property type="entry name" value="CNOT1-like_NOT1_connector"/>
</dbReference>
<feature type="non-terminal residue" evidence="2">
    <location>
        <position position="1"/>
    </location>
</feature>
<dbReference type="AlphaFoldDB" id="A0AAV2QSU0"/>
<sequence>CAKTANNKRAVGPAVAACYFTKNECSPPQSFSHDEVTAFLVLTERISEEVDHTIQAFTNLAPSSPLIPMLHSLAEALMLQRTNRDAVAAQHLCRKACDNLLEGARTLPSEPELSQLALRFRDCHLIVLKAMADPRSYGVNWTPKNVTR</sequence>
<dbReference type="Pfam" id="PF25097">
    <property type="entry name" value="ARM_Cnot1"/>
    <property type="match status" value="1"/>
</dbReference>
<keyword evidence="3" id="KW-1185">Reference proteome</keyword>
<reference evidence="2 3" key="1">
    <citation type="submission" date="2024-05" db="EMBL/GenBank/DDBJ databases">
        <authorList>
            <person name="Wallberg A."/>
        </authorList>
    </citation>
    <scope>NUCLEOTIDE SEQUENCE [LARGE SCALE GENOMIC DNA]</scope>
</reference>
<feature type="domain" description="CCR4-NOT transcription complex subunit 1-like NOT1 connector" evidence="1">
    <location>
        <begin position="49"/>
        <end position="148"/>
    </location>
</feature>
<dbReference type="Proteomes" id="UP001497623">
    <property type="component" value="Unassembled WGS sequence"/>
</dbReference>
<evidence type="ECO:0000313" key="3">
    <source>
        <dbReference type="Proteomes" id="UP001497623"/>
    </source>
</evidence>
<comment type="caution">
    <text evidence="2">The sequence shown here is derived from an EMBL/GenBank/DDBJ whole genome shotgun (WGS) entry which is preliminary data.</text>
</comment>
<gene>
    <name evidence="2" type="ORF">MNOR_LOCUS15180</name>
</gene>
<dbReference type="EMBL" id="CAXKWB010009389">
    <property type="protein sequence ID" value="CAL4094584.1"/>
    <property type="molecule type" value="Genomic_DNA"/>
</dbReference>
<accession>A0AAV2QSU0</accession>
<name>A0AAV2QSU0_MEGNR</name>
<feature type="non-terminal residue" evidence="2">
    <location>
        <position position="148"/>
    </location>
</feature>
<proteinExistence type="predicted"/>
<evidence type="ECO:0000259" key="1">
    <source>
        <dbReference type="Pfam" id="PF25097"/>
    </source>
</evidence>
<protein>
    <recommendedName>
        <fullName evidence="1">CCR4-NOT transcription complex subunit 1-like NOT1 connector domain-containing protein</fullName>
    </recommendedName>
</protein>
<organism evidence="2 3">
    <name type="scientific">Meganyctiphanes norvegica</name>
    <name type="common">Northern krill</name>
    <name type="synonym">Thysanopoda norvegica</name>
    <dbReference type="NCBI Taxonomy" id="48144"/>
    <lineage>
        <taxon>Eukaryota</taxon>
        <taxon>Metazoa</taxon>
        <taxon>Ecdysozoa</taxon>
        <taxon>Arthropoda</taxon>
        <taxon>Crustacea</taxon>
        <taxon>Multicrustacea</taxon>
        <taxon>Malacostraca</taxon>
        <taxon>Eumalacostraca</taxon>
        <taxon>Eucarida</taxon>
        <taxon>Euphausiacea</taxon>
        <taxon>Euphausiidae</taxon>
        <taxon>Meganyctiphanes</taxon>
    </lineage>
</organism>
<evidence type="ECO:0000313" key="2">
    <source>
        <dbReference type="EMBL" id="CAL4094584.1"/>
    </source>
</evidence>